<dbReference type="KEGG" id="camu:CA2015_2814"/>
<dbReference type="Proteomes" id="UP000036520">
    <property type="component" value="Chromosome"/>
</dbReference>
<accession>A0A0H4PD97</accession>
<dbReference type="STRING" id="320787.CA2015_2814"/>
<evidence type="ECO:0000313" key="1">
    <source>
        <dbReference type="EMBL" id="AKP52224.1"/>
    </source>
</evidence>
<name>A0A0H4PD97_9BACT</name>
<organism evidence="1 2">
    <name type="scientific">Cyclobacterium amurskyense</name>
    <dbReference type="NCBI Taxonomy" id="320787"/>
    <lineage>
        <taxon>Bacteria</taxon>
        <taxon>Pseudomonadati</taxon>
        <taxon>Bacteroidota</taxon>
        <taxon>Cytophagia</taxon>
        <taxon>Cytophagales</taxon>
        <taxon>Cyclobacteriaceae</taxon>
        <taxon>Cyclobacterium</taxon>
    </lineage>
</organism>
<dbReference type="AlphaFoldDB" id="A0A0H4PD97"/>
<evidence type="ECO:0000313" key="2">
    <source>
        <dbReference type="Proteomes" id="UP000036520"/>
    </source>
</evidence>
<reference evidence="1 2" key="1">
    <citation type="submission" date="2015-07" db="EMBL/GenBank/DDBJ databases">
        <authorList>
            <person name="Kim K.M."/>
        </authorList>
    </citation>
    <scope>NUCLEOTIDE SEQUENCE [LARGE SCALE GENOMIC DNA]</scope>
    <source>
        <strain evidence="1 2">KCTC 12363</strain>
    </source>
</reference>
<keyword evidence="2" id="KW-1185">Reference proteome</keyword>
<protein>
    <submittedName>
        <fullName evidence="1">Uncharacterized protein</fullName>
    </submittedName>
</protein>
<dbReference type="EMBL" id="CP012040">
    <property type="protein sequence ID" value="AKP52224.1"/>
    <property type="molecule type" value="Genomic_DNA"/>
</dbReference>
<gene>
    <name evidence="1" type="ORF">CA2015_2814</name>
</gene>
<proteinExistence type="predicted"/>
<sequence>MAIINTSFFKFRHLFFCVQVILEKGRTVNVKFSRILVALLLGWLKNEANPCEGNQLSLQ</sequence>